<organism evidence="1 2">
    <name type="scientific">Psilocybe cyanescens</name>
    <dbReference type="NCBI Taxonomy" id="93625"/>
    <lineage>
        <taxon>Eukaryota</taxon>
        <taxon>Fungi</taxon>
        <taxon>Dikarya</taxon>
        <taxon>Basidiomycota</taxon>
        <taxon>Agaricomycotina</taxon>
        <taxon>Agaricomycetes</taxon>
        <taxon>Agaricomycetidae</taxon>
        <taxon>Agaricales</taxon>
        <taxon>Agaricineae</taxon>
        <taxon>Strophariaceae</taxon>
        <taxon>Psilocybe</taxon>
    </lineage>
</organism>
<dbReference type="InParanoid" id="A0A409XQ16"/>
<reference evidence="1 2" key="1">
    <citation type="journal article" date="2018" name="Evol. Lett.">
        <title>Horizontal gene cluster transfer increased hallucinogenic mushroom diversity.</title>
        <authorList>
            <person name="Reynolds H.T."/>
            <person name="Vijayakumar V."/>
            <person name="Gluck-Thaler E."/>
            <person name="Korotkin H.B."/>
            <person name="Matheny P.B."/>
            <person name="Slot J.C."/>
        </authorList>
    </citation>
    <scope>NUCLEOTIDE SEQUENCE [LARGE SCALE GENOMIC DNA]</scope>
    <source>
        <strain evidence="1 2">2631</strain>
    </source>
</reference>
<proteinExistence type="predicted"/>
<protein>
    <submittedName>
        <fullName evidence="1">Uncharacterized protein</fullName>
    </submittedName>
</protein>
<gene>
    <name evidence="1" type="ORF">CVT25_009766</name>
</gene>
<evidence type="ECO:0000313" key="2">
    <source>
        <dbReference type="Proteomes" id="UP000283269"/>
    </source>
</evidence>
<keyword evidence="2" id="KW-1185">Reference proteome</keyword>
<dbReference type="Proteomes" id="UP000283269">
    <property type="component" value="Unassembled WGS sequence"/>
</dbReference>
<dbReference type="OrthoDB" id="288942at2759"/>
<name>A0A409XQ16_PSICY</name>
<accession>A0A409XQ16</accession>
<sequence length="88" mass="10141">MVLQRSCPLFTAIPAEMQNRIYEFSLESDDSTYTAHPKRISTSLLQTCQQIYAEVSLLPPAINEHAFWCYRPPPHVKTASSHAEYFKH</sequence>
<dbReference type="STRING" id="93625.A0A409XQ16"/>
<evidence type="ECO:0000313" key="1">
    <source>
        <dbReference type="EMBL" id="PPQ92879.1"/>
    </source>
</evidence>
<dbReference type="AlphaFoldDB" id="A0A409XQ16"/>
<dbReference type="EMBL" id="NHYD01000950">
    <property type="protein sequence ID" value="PPQ92879.1"/>
    <property type="molecule type" value="Genomic_DNA"/>
</dbReference>
<comment type="caution">
    <text evidence="1">The sequence shown here is derived from an EMBL/GenBank/DDBJ whole genome shotgun (WGS) entry which is preliminary data.</text>
</comment>